<comment type="catalytic activity">
    <reaction evidence="6">
        <text>2 a quinone + NADH + H(+) = 2 a 1,4-benzosemiquinone + NAD(+)</text>
        <dbReference type="Rhea" id="RHEA:65952"/>
        <dbReference type="ChEBI" id="CHEBI:15378"/>
        <dbReference type="ChEBI" id="CHEBI:57540"/>
        <dbReference type="ChEBI" id="CHEBI:57945"/>
        <dbReference type="ChEBI" id="CHEBI:132124"/>
        <dbReference type="ChEBI" id="CHEBI:134225"/>
    </reaction>
</comment>
<dbReference type="SUPFAM" id="SSF52218">
    <property type="entry name" value="Flavoproteins"/>
    <property type="match status" value="1"/>
</dbReference>
<evidence type="ECO:0000256" key="2">
    <source>
        <dbReference type="ARBA" id="ARBA00022643"/>
    </source>
</evidence>
<keyword evidence="3 6" id="KW-0560">Oxidoreductase</keyword>
<dbReference type="HAMAP" id="MF_01216">
    <property type="entry name" value="Azoreductase_type1"/>
    <property type="match status" value="1"/>
</dbReference>
<comment type="function">
    <text evidence="6">Quinone reductase that provides resistance to thiol-specific stress caused by electrophilic quinones.</text>
</comment>
<dbReference type="GO" id="GO:0010181">
    <property type="term" value="F:FMN binding"/>
    <property type="evidence" value="ECO:0007669"/>
    <property type="project" value="UniProtKB-UniRule"/>
</dbReference>
<evidence type="ECO:0000256" key="3">
    <source>
        <dbReference type="ARBA" id="ARBA00023002"/>
    </source>
</evidence>
<feature type="binding site" evidence="6">
    <location>
        <position position="11"/>
    </location>
    <ligand>
        <name>FMN</name>
        <dbReference type="ChEBI" id="CHEBI:58210"/>
    </ligand>
</feature>
<comment type="cofactor">
    <cofactor evidence="6">
        <name>FMN</name>
        <dbReference type="ChEBI" id="CHEBI:58210"/>
    </cofactor>
    <text evidence="6">Binds 1 FMN per subunit.</text>
</comment>
<dbReference type="EC" id="1.6.5.-" evidence="6"/>
<evidence type="ECO:0000256" key="4">
    <source>
        <dbReference type="ARBA" id="ARBA00023027"/>
    </source>
</evidence>
<dbReference type="GO" id="GO:0016655">
    <property type="term" value="F:oxidoreductase activity, acting on NAD(P)H, quinone or similar compound as acceptor"/>
    <property type="evidence" value="ECO:0007669"/>
    <property type="project" value="InterPro"/>
</dbReference>
<dbReference type="InterPro" id="IPR003680">
    <property type="entry name" value="Flavodoxin_fold"/>
</dbReference>
<dbReference type="GO" id="GO:0016652">
    <property type="term" value="F:oxidoreductase activity, acting on NAD(P)H as acceptor"/>
    <property type="evidence" value="ECO:0007669"/>
    <property type="project" value="UniProtKB-UniRule"/>
</dbReference>
<dbReference type="PANTHER" id="PTHR43741:SF2">
    <property type="entry name" value="FMN-DEPENDENT NADH:QUINONE OXIDOREDUCTASE"/>
    <property type="match status" value="1"/>
</dbReference>
<evidence type="ECO:0000259" key="7">
    <source>
        <dbReference type="Pfam" id="PF02525"/>
    </source>
</evidence>
<dbReference type="RefSeq" id="WP_211632497.1">
    <property type="nucleotide sequence ID" value="NZ_CP073100.1"/>
</dbReference>
<sequence length="209" mass="23031">MKKTLLVLDSSARTNRSITRSLTARLTERWRGRWQSAEVIHRDLGRNPPQAISEAWIGAAFGKPVEGPSPLAESDELIDELFRADAIAIGVPMYNFGMPAALKAYLDQIVRVGRTFDFRAEAENPYLPLIPSKPVVAVASMGAGGFEPGGEMANLNFLEPHLATVLGFVGLDRFSVVRAQYEEFKDERWRLSVAAAEMAVDAWVDGLEV</sequence>
<dbReference type="InterPro" id="IPR029039">
    <property type="entry name" value="Flavoprotein-like_sf"/>
</dbReference>
<evidence type="ECO:0000313" key="8">
    <source>
        <dbReference type="EMBL" id="QUE52032.1"/>
    </source>
</evidence>
<comment type="function">
    <text evidence="6">Also exhibits azoreductase activity. Catalyzes the reductive cleavage of the azo bond in aromatic azo compounds to the corresponding amines.</text>
</comment>
<accession>A0A975PG58</accession>
<comment type="caution">
    <text evidence="6">Lacks conserved residue(s) required for the propagation of feature annotation.</text>
</comment>
<dbReference type="Pfam" id="PF02525">
    <property type="entry name" value="Flavodoxin_2"/>
    <property type="match status" value="1"/>
</dbReference>
<feature type="domain" description="Flavodoxin-like fold" evidence="7">
    <location>
        <begin position="3"/>
        <end position="182"/>
    </location>
</feature>
<reference evidence="8" key="1">
    <citation type="submission" date="2021-04" db="EMBL/GenBank/DDBJ databases">
        <title>Luteolibacter sp. 32A isolated from the skin of an Anderson's salamander (Ambystoma andersonii).</title>
        <authorList>
            <person name="Spergser J."/>
            <person name="Busse H.-J."/>
        </authorList>
    </citation>
    <scope>NUCLEOTIDE SEQUENCE</scope>
    <source>
        <strain evidence="8">32A</strain>
    </source>
</reference>
<organism evidence="8 9">
    <name type="scientific">Luteolibacter ambystomatis</name>
    <dbReference type="NCBI Taxonomy" id="2824561"/>
    <lineage>
        <taxon>Bacteria</taxon>
        <taxon>Pseudomonadati</taxon>
        <taxon>Verrucomicrobiota</taxon>
        <taxon>Verrucomicrobiia</taxon>
        <taxon>Verrucomicrobiales</taxon>
        <taxon>Verrucomicrobiaceae</taxon>
        <taxon>Luteolibacter</taxon>
    </lineage>
</organism>
<dbReference type="EC" id="1.7.1.17" evidence="6"/>
<evidence type="ECO:0000256" key="1">
    <source>
        <dbReference type="ARBA" id="ARBA00022630"/>
    </source>
</evidence>
<dbReference type="KEGG" id="lamb:KBB96_03880"/>
<dbReference type="InterPro" id="IPR050104">
    <property type="entry name" value="FMN-dep_NADH:Q_OxRdtase_AzoR1"/>
</dbReference>
<dbReference type="PANTHER" id="PTHR43741">
    <property type="entry name" value="FMN-DEPENDENT NADH-AZOREDUCTASE 1"/>
    <property type="match status" value="1"/>
</dbReference>
<comment type="catalytic activity">
    <reaction evidence="5">
        <text>N,N-dimethyl-1,4-phenylenediamine + anthranilate + 2 NAD(+) = 2-(4-dimethylaminophenyl)diazenylbenzoate + 2 NADH + 2 H(+)</text>
        <dbReference type="Rhea" id="RHEA:55872"/>
        <dbReference type="ChEBI" id="CHEBI:15378"/>
        <dbReference type="ChEBI" id="CHEBI:15783"/>
        <dbReference type="ChEBI" id="CHEBI:16567"/>
        <dbReference type="ChEBI" id="CHEBI:57540"/>
        <dbReference type="ChEBI" id="CHEBI:57945"/>
        <dbReference type="ChEBI" id="CHEBI:71579"/>
        <dbReference type="EC" id="1.7.1.17"/>
    </reaction>
    <physiologicalReaction direction="right-to-left" evidence="5">
        <dbReference type="Rhea" id="RHEA:55874"/>
    </physiologicalReaction>
</comment>
<dbReference type="Proteomes" id="UP000676169">
    <property type="component" value="Chromosome"/>
</dbReference>
<keyword evidence="4 6" id="KW-0520">NAD</keyword>
<comment type="similarity">
    <text evidence="6">Belongs to the azoreductase type 1 family.</text>
</comment>
<dbReference type="AlphaFoldDB" id="A0A975PG58"/>
<dbReference type="EMBL" id="CP073100">
    <property type="protein sequence ID" value="QUE52032.1"/>
    <property type="molecule type" value="Genomic_DNA"/>
</dbReference>
<name>A0A975PG58_9BACT</name>
<evidence type="ECO:0000313" key="9">
    <source>
        <dbReference type="Proteomes" id="UP000676169"/>
    </source>
</evidence>
<dbReference type="GO" id="GO:0009055">
    <property type="term" value="F:electron transfer activity"/>
    <property type="evidence" value="ECO:0007669"/>
    <property type="project" value="UniProtKB-UniRule"/>
</dbReference>
<keyword evidence="9" id="KW-1185">Reference proteome</keyword>
<dbReference type="InterPro" id="IPR023048">
    <property type="entry name" value="NADH:quinone_OxRdtase_FMN_depd"/>
</dbReference>
<gene>
    <name evidence="6" type="primary">azoR</name>
    <name evidence="8" type="ORF">KBB96_03880</name>
</gene>
<protein>
    <recommendedName>
        <fullName evidence="6">FMN dependent NADH:quinone oxidoreductase</fullName>
        <ecNumber evidence="6">1.6.5.-</ecNumber>
    </recommendedName>
    <alternativeName>
        <fullName evidence="6">Azo-dye reductase</fullName>
    </alternativeName>
    <alternativeName>
        <fullName evidence="6">FMN-dependent NADH-azo compound oxidoreductase</fullName>
    </alternativeName>
    <alternativeName>
        <fullName evidence="6">FMN-dependent NADH-azoreductase</fullName>
        <ecNumber evidence="6">1.7.1.17</ecNumber>
    </alternativeName>
</protein>
<comment type="subunit">
    <text evidence="6">Homodimer.</text>
</comment>
<evidence type="ECO:0000256" key="5">
    <source>
        <dbReference type="ARBA" id="ARBA00048542"/>
    </source>
</evidence>
<proteinExistence type="inferred from homology"/>
<feature type="binding site" evidence="6">
    <location>
        <begin position="93"/>
        <end position="96"/>
    </location>
    <ligand>
        <name>FMN</name>
        <dbReference type="ChEBI" id="CHEBI:58210"/>
    </ligand>
</feature>
<dbReference type="Gene3D" id="3.40.50.360">
    <property type="match status" value="1"/>
</dbReference>
<keyword evidence="2 6" id="KW-0288">FMN</keyword>
<keyword evidence="1 6" id="KW-0285">Flavoprotein</keyword>
<evidence type="ECO:0000256" key="6">
    <source>
        <dbReference type="HAMAP-Rule" id="MF_01216"/>
    </source>
</evidence>